<protein>
    <submittedName>
        <fullName evidence="2">LuxR family transcriptional regulator</fullName>
    </submittedName>
</protein>
<name>A0ABN1AB69_9ACTN</name>
<dbReference type="InterPro" id="IPR051797">
    <property type="entry name" value="TrmB-like"/>
</dbReference>
<dbReference type="RefSeq" id="WP_344092119.1">
    <property type="nucleotide sequence ID" value="NZ_BAAAHB010000041.1"/>
</dbReference>
<dbReference type="SUPFAM" id="SSF46894">
    <property type="entry name" value="C-terminal effector domain of the bipartite response regulators"/>
    <property type="match status" value="1"/>
</dbReference>
<dbReference type="PROSITE" id="PS50043">
    <property type="entry name" value="HTH_LUXR_2"/>
    <property type="match status" value="1"/>
</dbReference>
<sequence>MFTALGLETTDEAVYREMLESPALGVEEIAARLATCPDRVRACLDKLFELQLIQESFEAPGRFLAVEPAVGLQQLLVRQHDELIERQRQIADSHASFLRMLAGTGARSSRGGGIERLEGMDAVQRRLQELARDAVREVLTFMPGGPQSAAALRAARRNDGHVLGRGVRIRTIGLDGVREDAATLDYARWLTEQRGEFRTAASLPPRMILVDGASALLPIDPDDTRRGALCLSEPALLAPLLALFEQTWERSTPLGSARPALSGHEGALLACIAQGHTDESAAKQLHISPRTARRMMASLMDRLGARSRFEAGLKAARLGWL</sequence>
<dbReference type="InterPro" id="IPR016032">
    <property type="entry name" value="Sig_transdc_resp-reg_C-effctor"/>
</dbReference>
<evidence type="ECO:0000313" key="2">
    <source>
        <dbReference type="EMBL" id="GAA0472127.1"/>
    </source>
</evidence>
<dbReference type="PANTHER" id="PTHR34293">
    <property type="entry name" value="HTH-TYPE TRANSCRIPTIONAL REGULATOR TRMBL2"/>
    <property type="match status" value="1"/>
</dbReference>
<dbReference type="InterPro" id="IPR036388">
    <property type="entry name" value="WH-like_DNA-bd_sf"/>
</dbReference>
<organism evidence="2 3">
    <name type="scientific">Streptomyces stramineus</name>
    <dbReference type="NCBI Taxonomy" id="173861"/>
    <lineage>
        <taxon>Bacteria</taxon>
        <taxon>Bacillati</taxon>
        <taxon>Actinomycetota</taxon>
        <taxon>Actinomycetes</taxon>
        <taxon>Kitasatosporales</taxon>
        <taxon>Streptomycetaceae</taxon>
        <taxon>Streptomyces</taxon>
    </lineage>
</organism>
<dbReference type="InterPro" id="IPR000792">
    <property type="entry name" value="Tscrpt_reg_LuxR_C"/>
</dbReference>
<keyword evidence="3" id="KW-1185">Reference proteome</keyword>
<dbReference type="CDD" id="cd06170">
    <property type="entry name" value="LuxR_C_like"/>
    <property type="match status" value="1"/>
</dbReference>
<dbReference type="EMBL" id="BAAAHB010000041">
    <property type="protein sequence ID" value="GAA0472127.1"/>
    <property type="molecule type" value="Genomic_DNA"/>
</dbReference>
<proteinExistence type="predicted"/>
<gene>
    <name evidence="2" type="ORF">GCM10009544_37690</name>
</gene>
<dbReference type="Pfam" id="PF00196">
    <property type="entry name" value="GerE"/>
    <property type="match status" value="1"/>
</dbReference>
<feature type="domain" description="HTH luxR-type" evidence="1">
    <location>
        <begin position="254"/>
        <end position="319"/>
    </location>
</feature>
<dbReference type="SMART" id="SM00421">
    <property type="entry name" value="HTH_LUXR"/>
    <property type="match status" value="1"/>
</dbReference>
<evidence type="ECO:0000313" key="3">
    <source>
        <dbReference type="Proteomes" id="UP001499895"/>
    </source>
</evidence>
<reference evidence="2 3" key="1">
    <citation type="journal article" date="2019" name="Int. J. Syst. Evol. Microbiol.">
        <title>The Global Catalogue of Microorganisms (GCM) 10K type strain sequencing project: providing services to taxonomists for standard genome sequencing and annotation.</title>
        <authorList>
            <consortium name="The Broad Institute Genomics Platform"/>
            <consortium name="The Broad Institute Genome Sequencing Center for Infectious Disease"/>
            <person name="Wu L."/>
            <person name="Ma J."/>
        </authorList>
    </citation>
    <scope>NUCLEOTIDE SEQUENCE [LARGE SCALE GENOMIC DNA]</scope>
    <source>
        <strain evidence="2 3">JCM 10649</strain>
    </source>
</reference>
<dbReference type="Gene3D" id="1.10.10.10">
    <property type="entry name" value="Winged helix-like DNA-binding domain superfamily/Winged helix DNA-binding domain"/>
    <property type="match status" value="2"/>
</dbReference>
<evidence type="ECO:0000259" key="1">
    <source>
        <dbReference type="PROSITE" id="PS50043"/>
    </source>
</evidence>
<dbReference type="Proteomes" id="UP001499895">
    <property type="component" value="Unassembled WGS sequence"/>
</dbReference>
<dbReference type="PANTHER" id="PTHR34293:SF1">
    <property type="entry name" value="HTH-TYPE TRANSCRIPTIONAL REGULATOR TRMBL2"/>
    <property type="match status" value="1"/>
</dbReference>
<accession>A0ABN1AB69</accession>
<comment type="caution">
    <text evidence="2">The sequence shown here is derived from an EMBL/GenBank/DDBJ whole genome shotgun (WGS) entry which is preliminary data.</text>
</comment>